<dbReference type="AlphaFoldDB" id="A0A6J2YDE8"/>
<protein>
    <submittedName>
        <fullName evidence="2">Uncharacterized protein LOC115886399</fullName>
    </submittedName>
</protein>
<sequence length="139" mass="16586">MVALMRKLSSETTRVDKQLDNSTVFYGIRRYQHKIYNSIIKSIISYGSKVWPLKELEAIEMDFWRRAAGKSKLDRVRNEKNQNIMGVKHRITEDIKINQLRWYGHVQRMEESKIPKKILNWTPHDKKKEGDLDGVREKE</sequence>
<organism evidence="1 2">
    <name type="scientific">Sitophilus oryzae</name>
    <name type="common">Rice weevil</name>
    <name type="synonym">Curculio oryzae</name>
    <dbReference type="NCBI Taxonomy" id="7048"/>
    <lineage>
        <taxon>Eukaryota</taxon>
        <taxon>Metazoa</taxon>
        <taxon>Ecdysozoa</taxon>
        <taxon>Arthropoda</taxon>
        <taxon>Hexapoda</taxon>
        <taxon>Insecta</taxon>
        <taxon>Pterygota</taxon>
        <taxon>Neoptera</taxon>
        <taxon>Endopterygota</taxon>
        <taxon>Coleoptera</taxon>
        <taxon>Polyphaga</taxon>
        <taxon>Cucujiformia</taxon>
        <taxon>Curculionidae</taxon>
        <taxon>Dryophthorinae</taxon>
        <taxon>Sitophilus</taxon>
    </lineage>
</organism>
<dbReference type="Proteomes" id="UP000504635">
    <property type="component" value="Unplaced"/>
</dbReference>
<dbReference type="RefSeq" id="XP_030761386.1">
    <property type="nucleotide sequence ID" value="XM_030905526.1"/>
</dbReference>
<name>A0A6J2YDE8_SITOR</name>
<keyword evidence="1" id="KW-1185">Reference proteome</keyword>
<reference evidence="2" key="1">
    <citation type="submission" date="2025-08" db="UniProtKB">
        <authorList>
            <consortium name="RefSeq"/>
        </authorList>
    </citation>
    <scope>IDENTIFICATION</scope>
    <source>
        <tissue evidence="2">Gonads</tissue>
    </source>
</reference>
<evidence type="ECO:0000313" key="2">
    <source>
        <dbReference type="RefSeq" id="XP_030761386.1"/>
    </source>
</evidence>
<proteinExistence type="predicted"/>
<dbReference type="GeneID" id="115886399"/>
<accession>A0A6J2YDE8</accession>
<dbReference type="InParanoid" id="A0A6J2YDE8"/>
<dbReference type="KEGG" id="soy:115886399"/>
<evidence type="ECO:0000313" key="1">
    <source>
        <dbReference type="Proteomes" id="UP000504635"/>
    </source>
</evidence>
<gene>
    <name evidence="2" type="primary">LOC115886399</name>
</gene>
<dbReference type="OrthoDB" id="6772657at2759"/>